<dbReference type="InterPro" id="IPR008189">
    <property type="entry name" value="rRNA_ssu_MeTfrase_I"/>
</dbReference>
<dbReference type="FunFam" id="3.30.950.10:FF:000002">
    <property type="entry name" value="Ribosomal RNA small subunit methyltransferase I"/>
    <property type="match status" value="1"/>
</dbReference>
<dbReference type="GO" id="GO:0070677">
    <property type="term" value="F:rRNA (cytosine-2'-O-)-methyltransferase activity"/>
    <property type="evidence" value="ECO:0007669"/>
    <property type="project" value="UniProtKB-UniRule"/>
</dbReference>
<feature type="region of interest" description="Disordered" evidence="7">
    <location>
        <begin position="225"/>
        <end position="258"/>
    </location>
</feature>
<evidence type="ECO:0000256" key="6">
    <source>
        <dbReference type="HAMAP-Rule" id="MF_01877"/>
    </source>
</evidence>
<keyword evidence="2 6" id="KW-0698">rRNA processing</keyword>
<sequence length="258" mass="28553">MGAGTLYLVPTPLGNLEDITLRALRVLREVEWIAAEDTRRARTLLQAYEISVRPTAHHAHNEHREVPRLLTRLERGESGALITDAGMPGISDPGFLLAREARRAGVPVEVLPGPSAVITALVASDFPPEPFVFLGYCPRTKSGRASFWESLQAESRTVVFFETPHRLRVVLEEMSPVLGERRLAIARELTKLHQEILRGTAGELLEMLPDPVRGELVIVVAPLSRRQRKRERAGGAEQGSEARDAGDRDESPTDQEIP</sequence>
<evidence type="ECO:0000256" key="7">
    <source>
        <dbReference type="SAM" id="MobiDB-lite"/>
    </source>
</evidence>
<dbReference type="PIRSF" id="PIRSF005917">
    <property type="entry name" value="MTase_YraL"/>
    <property type="match status" value="1"/>
</dbReference>
<comment type="catalytic activity">
    <reaction evidence="6">
        <text>cytidine(1402) in 16S rRNA + S-adenosyl-L-methionine = 2'-O-methylcytidine(1402) in 16S rRNA + S-adenosyl-L-homocysteine + H(+)</text>
        <dbReference type="Rhea" id="RHEA:42924"/>
        <dbReference type="Rhea" id="RHEA-COMP:10285"/>
        <dbReference type="Rhea" id="RHEA-COMP:10286"/>
        <dbReference type="ChEBI" id="CHEBI:15378"/>
        <dbReference type="ChEBI" id="CHEBI:57856"/>
        <dbReference type="ChEBI" id="CHEBI:59789"/>
        <dbReference type="ChEBI" id="CHEBI:74495"/>
        <dbReference type="ChEBI" id="CHEBI:82748"/>
        <dbReference type="EC" id="2.1.1.198"/>
    </reaction>
</comment>
<gene>
    <name evidence="6 9" type="primary">rsmI</name>
    <name evidence="9" type="ORF">KC729_10570</name>
</gene>
<keyword evidence="5 6" id="KW-0949">S-adenosyl-L-methionine</keyword>
<dbReference type="InterPro" id="IPR000878">
    <property type="entry name" value="4pyrrol_Mease"/>
</dbReference>
<dbReference type="EMBL" id="JAGQHR010000303">
    <property type="protein sequence ID" value="MCA9728117.1"/>
    <property type="molecule type" value="Genomic_DNA"/>
</dbReference>
<dbReference type="NCBIfam" id="TIGR00096">
    <property type="entry name" value="16S rRNA (cytidine(1402)-2'-O)-methyltransferase"/>
    <property type="match status" value="1"/>
</dbReference>
<protein>
    <recommendedName>
        <fullName evidence="6">Ribosomal RNA small subunit methyltransferase I</fullName>
        <ecNumber evidence="6">2.1.1.198</ecNumber>
    </recommendedName>
    <alternativeName>
        <fullName evidence="6">16S rRNA 2'-O-ribose C1402 methyltransferase</fullName>
    </alternativeName>
    <alternativeName>
        <fullName evidence="6">rRNA (cytidine-2'-O-)-methyltransferase RsmI</fullName>
    </alternativeName>
</protein>
<organism evidence="9 10">
    <name type="scientific">Eiseniibacteriota bacterium</name>
    <dbReference type="NCBI Taxonomy" id="2212470"/>
    <lineage>
        <taxon>Bacteria</taxon>
        <taxon>Candidatus Eiseniibacteriota</taxon>
    </lineage>
</organism>
<dbReference type="GO" id="GO:0005737">
    <property type="term" value="C:cytoplasm"/>
    <property type="evidence" value="ECO:0007669"/>
    <property type="project" value="UniProtKB-SubCell"/>
</dbReference>
<dbReference type="PANTHER" id="PTHR46111">
    <property type="entry name" value="RIBOSOMAL RNA SMALL SUBUNIT METHYLTRANSFERASE I"/>
    <property type="match status" value="1"/>
</dbReference>
<keyword evidence="1 6" id="KW-0963">Cytoplasm</keyword>
<comment type="caution">
    <text evidence="9">The sequence shown here is derived from an EMBL/GenBank/DDBJ whole genome shotgun (WGS) entry which is preliminary data.</text>
</comment>
<reference evidence="9" key="2">
    <citation type="journal article" date="2021" name="Microbiome">
        <title>Successional dynamics and alternative stable states in a saline activated sludge microbial community over 9 years.</title>
        <authorList>
            <person name="Wang Y."/>
            <person name="Ye J."/>
            <person name="Ju F."/>
            <person name="Liu L."/>
            <person name="Boyd J.A."/>
            <person name="Deng Y."/>
            <person name="Parks D.H."/>
            <person name="Jiang X."/>
            <person name="Yin X."/>
            <person name="Woodcroft B.J."/>
            <person name="Tyson G.W."/>
            <person name="Hugenholtz P."/>
            <person name="Polz M.F."/>
            <person name="Zhang T."/>
        </authorList>
    </citation>
    <scope>NUCLEOTIDE SEQUENCE</scope>
    <source>
        <strain evidence="9">HKST-UBA01</strain>
    </source>
</reference>
<dbReference type="EC" id="2.1.1.198" evidence="6"/>
<dbReference type="PANTHER" id="PTHR46111:SF1">
    <property type="entry name" value="RIBOSOMAL RNA SMALL SUBUNIT METHYLTRANSFERASE I"/>
    <property type="match status" value="1"/>
</dbReference>
<dbReference type="AlphaFoldDB" id="A0A956M009"/>
<evidence type="ECO:0000313" key="9">
    <source>
        <dbReference type="EMBL" id="MCA9728117.1"/>
    </source>
</evidence>
<feature type="domain" description="Tetrapyrrole methylase" evidence="8">
    <location>
        <begin position="5"/>
        <end position="204"/>
    </location>
</feature>
<keyword evidence="4 6" id="KW-0808">Transferase</keyword>
<evidence type="ECO:0000256" key="5">
    <source>
        <dbReference type="ARBA" id="ARBA00022691"/>
    </source>
</evidence>
<dbReference type="CDD" id="cd11648">
    <property type="entry name" value="RsmI"/>
    <property type="match status" value="1"/>
</dbReference>
<name>A0A956M009_UNCEI</name>
<dbReference type="InterPro" id="IPR035996">
    <property type="entry name" value="4pyrrol_Methylase_sf"/>
</dbReference>
<dbReference type="InterPro" id="IPR014776">
    <property type="entry name" value="4pyrrole_Mease_sub2"/>
</dbReference>
<reference evidence="9" key="1">
    <citation type="submission" date="2020-04" db="EMBL/GenBank/DDBJ databases">
        <authorList>
            <person name="Zhang T."/>
        </authorList>
    </citation>
    <scope>NUCLEOTIDE SEQUENCE</scope>
    <source>
        <strain evidence="9">HKST-UBA01</strain>
    </source>
</reference>
<comment type="function">
    <text evidence="6">Catalyzes the 2'-O-methylation of the ribose of cytidine 1402 (C1402) in 16S rRNA.</text>
</comment>
<dbReference type="FunFam" id="3.40.1010.10:FF:000007">
    <property type="entry name" value="Ribosomal RNA small subunit methyltransferase I"/>
    <property type="match status" value="1"/>
</dbReference>
<comment type="subcellular location">
    <subcellularLocation>
        <location evidence="6">Cytoplasm</location>
    </subcellularLocation>
</comment>
<dbReference type="SUPFAM" id="SSF53790">
    <property type="entry name" value="Tetrapyrrole methylase"/>
    <property type="match status" value="1"/>
</dbReference>
<evidence type="ECO:0000256" key="3">
    <source>
        <dbReference type="ARBA" id="ARBA00022603"/>
    </source>
</evidence>
<feature type="compositionally biased region" description="Basic and acidic residues" evidence="7">
    <location>
        <begin position="240"/>
        <end position="251"/>
    </location>
</feature>
<evidence type="ECO:0000259" key="8">
    <source>
        <dbReference type="Pfam" id="PF00590"/>
    </source>
</evidence>
<evidence type="ECO:0000256" key="2">
    <source>
        <dbReference type="ARBA" id="ARBA00022552"/>
    </source>
</evidence>
<dbReference type="Proteomes" id="UP000697710">
    <property type="component" value="Unassembled WGS sequence"/>
</dbReference>
<dbReference type="Gene3D" id="3.40.1010.10">
    <property type="entry name" value="Cobalt-precorrin-4 Transmethylase, Domain 1"/>
    <property type="match status" value="1"/>
</dbReference>
<accession>A0A956M009</accession>
<dbReference type="Gene3D" id="3.30.950.10">
    <property type="entry name" value="Methyltransferase, Cobalt-precorrin-4 Transmethylase, Domain 2"/>
    <property type="match status" value="1"/>
</dbReference>
<keyword evidence="3 6" id="KW-0489">Methyltransferase</keyword>
<dbReference type="HAMAP" id="MF_01877">
    <property type="entry name" value="16SrRNA_methyltr_I"/>
    <property type="match status" value="1"/>
</dbReference>
<evidence type="ECO:0000256" key="1">
    <source>
        <dbReference type="ARBA" id="ARBA00022490"/>
    </source>
</evidence>
<evidence type="ECO:0000256" key="4">
    <source>
        <dbReference type="ARBA" id="ARBA00022679"/>
    </source>
</evidence>
<comment type="similarity">
    <text evidence="6">Belongs to the methyltransferase superfamily. RsmI family.</text>
</comment>
<dbReference type="InterPro" id="IPR014777">
    <property type="entry name" value="4pyrrole_Mease_sub1"/>
</dbReference>
<evidence type="ECO:0000313" key="10">
    <source>
        <dbReference type="Proteomes" id="UP000697710"/>
    </source>
</evidence>
<proteinExistence type="inferred from homology"/>
<dbReference type="Pfam" id="PF00590">
    <property type="entry name" value="TP_methylase"/>
    <property type="match status" value="1"/>
</dbReference>